<name>A0A2I1DVD6_9GLOM</name>
<dbReference type="InterPro" id="IPR011034">
    <property type="entry name" value="Formyl_transferase-like_C_sf"/>
</dbReference>
<gene>
    <name evidence="8" type="ORF">CHRIB12_LOCUS11948</name>
    <name evidence="10" type="ORF">RhiirA1_361081</name>
    <name evidence="9" type="ORF">RhiirA5_270509</name>
</gene>
<dbReference type="Proteomes" id="UP000232688">
    <property type="component" value="Unassembled WGS sequence"/>
</dbReference>
<evidence type="ECO:0000256" key="2">
    <source>
        <dbReference type="ARBA" id="ARBA00012261"/>
    </source>
</evidence>
<dbReference type="VEuPathDB" id="FungiDB:FUN_006913"/>
<dbReference type="EC" id="2.1.2.9" evidence="2"/>
<dbReference type="AlphaFoldDB" id="A0A2I1DVD6"/>
<evidence type="ECO:0000256" key="3">
    <source>
        <dbReference type="ARBA" id="ARBA00014185"/>
    </source>
</evidence>
<dbReference type="CDD" id="cd08646">
    <property type="entry name" value="FMT_core_Met-tRNA-FMT_N"/>
    <property type="match status" value="1"/>
</dbReference>
<evidence type="ECO:0000256" key="5">
    <source>
        <dbReference type="ARBA" id="ARBA00022917"/>
    </source>
</evidence>
<dbReference type="GO" id="GO:0005739">
    <property type="term" value="C:mitochondrion"/>
    <property type="evidence" value="ECO:0007669"/>
    <property type="project" value="TreeGrafter"/>
</dbReference>
<dbReference type="PANTHER" id="PTHR11138:SF5">
    <property type="entry name" value="METHIONYL-TRNA FORMYLTRANSFERASE, MITOCHONDRIAL"/>
    <property type="match status" value="1"/>
</dbReference>
<evidence type="ECO:0000259" key="6">
    <source>
        <dbReference type="Pfam" id="PF00551"/>
    </source>
</evidence>
<dbReference type="EMBL" id="LLXJ01000250">
    <property type="protein sequence ID" value="PKC12431.1"/>
    <property type="molecule type" value="Genomic_DNA"/>
</dbReference>
<dbReference type="InterPro" id="IPR005794">
    <property type="entry name" value="Fmt"/>
</dbReference>
<evidence type="ECO:0000256" key="4">
    <source>
        <dbReference type="ARBA" id="ARBA00022679"/>
    </source>
</evidence>
<dbReference type="GO" id="GO:0004479">
    <property type="term" value="F:methionyl-tRNA formyltransferase activity"/>
    <property type="evidence" value="ECO:0007669"/>
    <property type="project" value="UniProtKB-EC"/>
</dbReference>
<dbReference type="InterPro" id="IPR002376">
    <property type="entry name" value="Formyl_transf_N"/>
</dbReference>
<dbReference type="OrthoDB" id="10268103at2759"/>
<dbReference type="VEuPathDB" id="FungiDB:RhiirFUN_009825"/>
<organism evidence="9 12">
    <name type="scientific">Rhizophagus irregularis</name>
    <dbReference type="NCBI Taxonomy" id="588596"/>
    <lineage>
        <taxon>Eukaryota</taxon>
        <taxon>Fungi</taxon>
        <taxon>Fungi incertae sedis</taxon>
        <taxon>Mucoromycota</taxon>
        <taxon>Glomeromycotina</taxon>
        <taxon>Glomeromycetes</taxon>
        <taxon>Glomerales</taxon>
        <taxon>Glomeraceae</taxon>
        <taxon>Rhizophagus</taxon>
    </lineage>
</organism>
<sequence length="362" mass="40937">MLFMAKLSQKFHILKSFFTTTSKNLNQSQAYQILFFGSDKFSVASLKALINESKNPETFVKSIEVVVPPDKKTGRGYKEITSSHVKIFAQEHDLKIHEAPPKSLEGWKIQTPTNYDIGVVVSFGYFLTPSILESFSKGALNVHPSLLPKYRGASPIQYAILNNDKITGLTIQELHHEIFDAGKILRQITHDIPQNSTYITLESLLATKGAELLINTLRNFNYYKKNAKEQDASKITKAPKIKKEMSKIKWSQISAQQLEQLYRAISHQYPLSTKFNNKIIQLHNISLPSVSQHLLIQPGKSLEPGTIIIHYPKQLSPIVYAICADGNVITFNSVKVEGKKEVSTLDWINGYQVKSKETKFEE</sequence>
<evidence type="ECO:0000259" key="7">
    <source>
        <dbReference type="Pfam" id="PF02911"/>
    </source>
</evidence>
<evidence type="ECO:0000313" key="10">
    <source>
        <dbReference type="EMBL" id="PKC71499.1"/>
    </source>
</evidence>
<reference evidence="10 11" key="4">
    <citation type="submission" date="2017-10" db="EMBL/GenBank/DDBJ databases">
        <title>Genome analyses suggest a sexual origin of heterokaryosis in a supposedly ancient asexual fungus.</title>
        <authorList>
            <person name="Corradi N."/>
            <person name="Sedzielewska K."/>
            <person name="Noel J."/>
            <person name="Charron P."/>
            <person name="Farinelli L."/>
            <person name="Marton T."/>
            <person name="Kruger M."/>
            <person name="Pelin A."/>
            <person name="Brachmann A."/>
            <person name="Corradi N."/>
        </authorList>
    </citation>
    <scope>NUCLEOTIDE SEQUENCE [LARGE SCALE GENOMIC DNA]</scope>
    <source>
        <strain evidence="10 11">A1</strain>
    </source>
</reference>
<dbReference type="EMBL" id="CAGKOT010000025">
    <property type="protein sequence ID" value="CAB5368788.1"/>
    <property type="molecule type" value="Genomic_DNA"/>
</dbReference>
<dbReference type="VEuPathDB" id="FungiDB:RhiirA1_361081"/>
<dbReference type="PANTHER" id="PTHR11138">
    <property type="entry name" value="METHIONYL-TRNA FORMYLTRANSFERASE"/>
    <property type="match status" value="1"/>
</dbReference>
<dbReference type="Pfam" id="PF00551">
    <property type="entry name" value="Formyl_trans_N"/>
    <property type="match status" value="1"/>
</dbReference>
<dbReference type="Gene3D" id="3.40.50.12230">
    <property type="match status" value="1"/>
</dbReference>
<reference evidence="10 11" key="3">
    <citation type="submission" date="2017-10" db="EMBL/GenBank/DDBJ databases">
        <title>Extensive intraspecific genome diversity in a model arbuscular mycorrhizal fungus.</title>
        <authorList>
            <person name="Chen E.C.H."/>
            <person name="Morin E."/>
            <person name="Baudet D."/>
            <person name="Noel J."/>
            <person name="Ndikumana S."/>
            <person name="Charron P."/>
            <person name="St-Onge C."/>
            <person name="Giorgi J."/>
            <person name="Grigoriev I.V."/>
            <person name="Roux C."/>
            <person name="Martin F.M."/>
            <person name="Corradi N."/>
        </authorList>
    </citation>
    <scope>NUCLEOTIDE SEQUENCE [LARGE SCALE GENOMIC DNA]</scope>
    <source>
        <strain evidence="10 11">A1</strain>
    </source>
</reference>
<dbReference type="EMBL" id="LLXH01000163">
    <property type="protein sequence ID" value="PKC71499.1"/>
    <property type="molecule type" value="Genomic_DNA"/>
</dbReference>
<evidence type="ECO:0000313" key="12">
    <source>
        <dbReference type="Proteomes" id="UP000232722"/>
    </source>
</evidence>
<accession>A0A2I1DVD6</accession>
<dbReference type="InterPro" id="IPR005793">
    <property type="entry name" value="Formyl_trans_C"/>
</dbReference>
<reference evidence="8" key="5">
    <citation type="submission" date="2020-05" db="EMBL/GenBank/DDBJ databases">
        <authorList>
            <person name="Rincon C."/>
            <person name="Sanders R I."/>
            <person name="Robbins C."/>
            <person name="Chaturvedi A."/>
        </authorList>
    </citation>
    <scope>NUCLEOTIDE SEQUENCE</scope>
    <source>
        <strain evidence="8">CHB12</strain>
    </source>
</reference>
<evidence type="ECO:0000313" key="11">
    <source>
        <dbReference type="Proteomes" id="UP000232688"/>
    </source>
</evidence>
<dbReference type="SUPFAM" id="SSF53328">
    <property type="entry name" value="Formyltransferase"/>
    <property type="match status" value="1"/>
</dbReference>
<evidence type="ECO:0000256" key="1">
    <source>
        <dbReference type="ARBA" id="ARBA00010699"/>
    </source>
</evidence>
<dbReference type="SUPFAM" id="SSF50486">
    <property type="entry name" value="FMT C-terminal domain-like"/>
    <property type="match status" value="1"/>
</dbReference>
<dbReference type="InterPro" id="IPR041711">
    <property type="entry name" value="Met-tRNA-FMT_N"/>
</dbReference>
<evidence type="ECO:0000313" key="8">
    <source>
        <dbReference type="EMBL" id="CAB5368788.1"/>
    </source>
</evidence>
<dbReference type="SMR" id="A0A2I1DVD6"/>
<proteinExistence type="inferred from homology"/>
<feature type="domain" description="Formyl transferase N-terminal" evidence="6">
    <location>
        <begin position="32"/>
        <end position="216"/>
    </location>
</feature>
<protein>
    <recommendedName>
        <fullName evidence="3">Methionyl-tRNA formyltransferase, mitochondrial</fullName>
        <ecNumber evidence="2">2.1.2.9</ecNumber>
    </recommendedName>
</protein>
<reference evidence="9 12" key="2">
    <citation type="submission" date="2017-09" db="EMBL/GenBank/DDBJ databases">
        <title>Extensive intraspecific genome diversity in a model arbuscular mycorrhizal fungus.</title>
        <authorList>
            <person name="Chen E.C."/>
            <person name="Morin E."/>
            <person name="Beaudet D."/>
            <person name="Noel J."/>
            <person name="Ndikumana S."/>
            <person name="Charron P."/>
            <person name="St-Onge C."/>
            <person name="Giorgi J."/>
            <person name="Grigoriev I.V."/>
            <person name="Roux C."/>
            <person name="Martin F.M."/>
            <person name="Corradi N."/>
        </authorList>
    </citation>
    <scope>NUCLEOTIDE SEQUENCE [LARGE SCALE GENOMIC DNA]</scope>
    <source>
        <strain evidence="9 12">A5</strain>
    </source>
</reference>
<dbReference type="Pfam" id="PF02911">
    <property type="entry name" value="Formyl_trans_C"/>
    <property type="match status" value="1"/>
</dbReference>
<reference evidence="9 12" key="1">
    <citation type="submission" date="2016-04" db="EMBL/GenBank/DDBJ databases">
        <title>Genome analyses suggest a sexual origin of heterokaryosis in a supposedly ancient asexual fungus.</title>
        <authorList>
            <person name="Ropars J."/>
            <person name="Sedzielewska K."/>
            <person name="Noel J."/>
            <person name="Charron P."/>
            <person name="Farinelli L."/>
            <person name="Marton T."/>
            <person name="Kruger M."/>
            <person name="Pelin A."/>
            <person name="Brachmann A."/>
            <person name="Corradi N."/>
        </authorList>
    </citation>
    <scope>NUCLEOTIDE SEQUENCE [LARGE SCALE GENOMIC DNA]</scope>
    <source>
        <strain evidence="9 12">A5</strain>
    </source>
</reference>
<dbReference type="Proteomes" id="UP000232722">
    <property type="component" value="Unassembled WGS sequence"/>
</dbReference>
<feature type="domain" description="Formyl transferase C-terminal" evidence="7">
    <location>
        <begin position="240"/>
        <end position="351"/>
    </location>
</feature>
<comment type="similarity">
    <text evidence="1">Belongs to the Fmt family.</text>
</comment>
<keyword evidence="4 9" id="KW-0808">Transferase</keyword>
<comment type="caution">
    <text evidence="9">The sequence shown here is derived from an EMBL/GenBank/DDBJ whole genome shotgun (WGS) entry which is preliminary data.</text>
</comment>
<evidence type="ECO:0000313" key="9">
    <source>
        <dbReference type="EMBL" id="PKC12431.1"/>
    </source>
</evidence>
<dbReference type="NCBIfam" id="TIGR00460">
    <property type="entry name" value="fmt"/>
    <property type="match status" value="1"/>
</dbReference>
<keyword evidence="5" id="KW-0648">Protein biosynthesis</keyword>
<dbReference type="InterPro" id="IPR036477">
    <property type="entry name" value="Formyl_transf_N_sf"/>
</dbReference>
<dbReference type="Proteomes" id="UP000684084">
    <property type="component" value="Unassembled WGS sequence"/>
</dbReference>